<dbReference type="InterPro" id="IPR004117">
    <property type="entry name" value="7tm6_olfct_rcpt"/>
</dbReference>
<keyword evidence="9 10" id="KW-0807">Transducer</keyword>
<evidence type="ECO:0000256" key="9">
    <source>
        <dbReference type="ARBA" id="ARBA00023224"/>
    </source>
</evidence>
<evidence type="ECO:0000256" key="7">
    <source>
        <dbReference type="ARBA" id="ARBA00023136"/>
    </source>
</evidence>
<feature type="transmembrane region" description="Helical" evidence="10">
    <location>
        <begin position="134"/>
        <end position="155"/>
    </location>
</feature>
<evidence type="ECO:0000256" key="4">
    <source>
        <dbReference type="ARBA" id="ARBA00022692"/>
    </source>
</evidence>
<organism evidence="11">
    <name type="scientific">Dendrolimus punctatus</name>
    <name type="common">masson pine moth</name>
    <dbReference type="NCBI Taxonomy" id="238572"/>
    <lineage>
        <taxon>Eukaryota</taxon>
        <taxon>Metazoa</taxon>
        <taxon>Ecdysozoa</taxon>
        <taxon>Arthropoda</taxon>
        <taxon>Hexapoda</taxon>
        <taxon>Insecta</taxon>
        <taxon>Pterygota</taxon>
        <taxon>Neoptera</taxon>
        <taxon>Endopterygota</taxon>
        <taxon>Lepidoptera</taxon>
        <taxon>Glossata</taxon>
        <taxon>Ditrysia</taxon>
        <taxon>Bombycoidea</taxon>
        <taxon>Lasiocampidae</taxon>
        <taxon>Dendrolimus</taxon>
    </lineage>
</organism>
<accession>A0A2K8GL66</accession>
<dbReference type="PANTHER" id="PTHR21137:SF35">
    <property type="entry name" value="ODORANT RECEPTOR 19A-RELATED"/>
    <property type="match status" value="1"/>
</dbReference>
<dbReference type="GO" id="GO:0005886">
    <property type="term" value="C:plasma membrane"/>
    <property type="evidence" value="ECO:0007669"/>
    <property type="project" value="UniProtKB-SubCell"/>
</dbReference>
<dbReference type="AlphaFoldDB" id="A0A2K8GL66"/>
<reference evidence="11" key="1">
    <citation type="submission" date="2016-11" db="EMBL/GenBank/DDBJ databases">
        <authorList>
            <person name="Jaros S."/>
            <person name="Januszkiewicz K."/>
            <person name="Wedrychowicz H."/>
        </authorList>
    </citation>
    <scope>NUCLEOTIDE SEQUENCE</scope>
</reference>
<feature type="transmembrane region" description="Helical" evidence="10">
    <location>
        <begin position="288"/>
        <end position="308"/>
    </location>
</feature>
<dbReference type="GO" id="GO:0004984">
    <property type="term" value="F:olfactory receptor activity"/>
    <property type="evidence" value="ECO:0007669"/>
    <property type="project" value="InterPro"/>
</dbReference>
<comment type="similarity">
    <text evidence="10">Belongs to the insect chemoreceptor superfamily. Heteromeric odorant receptor channel (TC 1.A.69) family.</text>
</comment>
<keyword evidence="2" id="KW-1003">Cell membrane</keyword>
<evidence type="ECO:0000256" key="10">
    <source>
        <dbReference type="RuleBase" id="RU351113"/>
    </source>
</evidence>
<dbReference type="GO" id="GO:0007165">
    <property type="term" value="P:signal transduction"/>
    <property type="evidence" value="ECO:0007669"/>
    <property type="project" value="UniProtKB-KW"/>
</dbReference>
<keyword evidence="4 10" id="KW-0812">Transmembrane</keyword>
<dbReference type="PANTHER" id="PTHR21137">
    <property type="entry name" value="ODORANT RECEPTOR"/>
    <property type="match status" value="1"/>
</dbReference>
<feature type="transmembrane region" description="Helical" evidence="10">
    <location>
        <begin position="52"/>
        <end position="73"/>
    </location>
</feature>
<keyword evidence="5 10" id="KW-0552">Olfaction</keyword>
<evidence type="ECO:0000256" key="3">
    <source>
        <dbReference type="ARBA" id="ARBA00022606"/>
    </source>
</evidence>
<evidence type="ECO:0000256" key="5">
    <source>
        <dbReference type="ARBA" id="ARBA00022725"/>
    </source>
</evidence>
<evidence type="ECO:0000256" key="6">
    <source>
        <dbReference type="ARBA" id="ARBA00022989"/>
    </source>
</evidence>
<evidence type="ECO:0000256" key="1">
    <source>
        <dbReference type="ARBA" id="ARBA00004651"/>
    </source>
</evidence>
<gene>
    <name evidence="11" type="primary">OR66</name>
</gene>
<dbReference type="Pfam" id="PF02949">
    <property type="entry name" value="7tm_6"/>
    <property type="match status" value="1"/>
</dbReference>
<comment type="caution">
    <text evidence="10">Lacks conserved residue(s) required for the propagation of feature annotation.</text>
</comment>
<name>A0A2K8GL66_9NEOP</name>
<keyword evidence="7 10" id="KW-0472">Membrane</keyword>
<reference evidence="11" key="2">
    <citation type="journal article" date="2018" name="Front. Physiol.">
        <title>Dynamic Changes in Chemosensory Gene Expression during the Dendrolimus punctatus Mating Process.</title>
        <authorList>
            <person name="Zhang S.F."/>
            <person name="Zhang Z."/>
            <person name="Kong X.B."/>
            <person name="Wang H.B."/>
            <person name="Liu F."/>
        </authorList>
    </citation>
    <scope>NUCLEOTIDE SEQUENCE</scope>
</reference>
<proteinExistence type="evidence at transcript level"/>
<evidence type="ECO:0000256" key="2">
    <source>
        <dbReference type="ARBA" id="ARBA00022475"/>
    </source>
</evidence>
<feature type="transmembrane region" description="Helical" evidence="10">
    <location>
        <begin position="79"/>
        <end position="97"/>
    </location>
</feature>
<keyword evidence="6 10" id="KW-1133">Transmembrane helix</keyword>
<dbReference type="GO" id="GO:0005549">
    <property type="term" value="F:odorant binding"/>
    <property type="evidence" value="ECO:0007669"/>
    <property type="project" value="InterPro"/>
</dbReference>
<protein>
    <recommendedName>
        <fullName evidence="10">Odorant receptor</fullName>
    </recommendedName>
</protein>
<evidence type="ECO:0000256" key="8">
    <source>
        <dbReference type="ARBA" id="ARBA00023170"/>
    </source>
</evidence>
<feature type="transmembrane region" description="Helical" evidence="10">
    <location>
        <begin position="258"/>
        <end position="282"/>
    </location>
</feature>
<keyword evidence="3 10" id="KW-0716">Sensory transduction</keyword>
<dbReference type="EMBL" id="KY225516">
    <property type="protein sequence ID" value="ARO70528.1"/>
    <property type="molecule type" value="mRNA"/>
</dbReference>
<comment type="subcellular location">
    <subcellularLocation>
        <location evidence="1 10">Cell membrane</location>
        <topology evidence="1 10">Multi-pass membrane protein</topology>
    </subcellularLocation>
</comment>
<evidence type="ECO:0000313" key="11">
    <source>
        <dbReference type="EMBL" id="ARO70528.1"/>
    </source>
</evidence>
<keyword evidence="8 10" id="KW-0675">Receptor</keyword>
<sequence>MVVAIFKMALRVIGSILKNNNHFLDFNIKCLLYMGLWPSETWSKNQKVLYKIYEYFLHILSLSYLVLTAVGTYNKRHDITIVLSNLDLTIFGYNFFFKTITFITVREKLRVLINQIIDSKDTVSEVLGEMMVKIVYFTMIFTSLIIGVFAAMAVYGKKMAVEAWMPFDPLKNQMNLIMSTEILGLGVLPSSFRAFSIQGIVCSIIMYLCEHLMILQKELKSLKNVDGANVREEFKRIVKKHIRLMRYAKFLEVIFRDYFLIQNLAVTVEICLNAYMITFIGLKQKMLVANFLACLCLALLNAFIYCYLGNELILQSAGVAQAAYDSPWTSWPLNMQKDLLTLMVVAQKPFKITAGGVSVMSIQTFAETLYNGYSIFAVLNDAMK</sequence>